<evidence type="ECO:0000256" key="1">
    <source>
        <dbReference type="ARBA" id="ARBA00022448"/>
    </source>
</evidence>
<dbReference type="InterPro" id="IPR017871">
    <property type="entry name" value="ABC_transporter-like_CS"/>
</dbReference>
<dbReference type="EC" id="7.6.2.9" evidence="4"/>
<dbReference type="Proteomes" id="UP000321798">
    <property type="component" value="Unassembled WGS sequence"/>
</dbReference>
<protein>
    <recommendedName>
        <fullName evidence="4">ABC-type quaternary amine transporter</fullName>
        <ecNumber evidence="4">7.6.2.9</ecNumber>
    </recommendedName>
</protein>
<dbReference type="SMART" id="SM00382">
    <property type="entry name" value="AAA"/>
    <property type="match status" value="1"/>
</dbReference>
<dbReference type="GO" id="GO:0015418">
    <property type="term" value="F:ABC-type quaternary ammonium compound transporting activity"/>
    <property type="evidence" value="ECO:0007669"/>
    <property type="project" value="UniProtKB-EC"/>
</dbReference>
<dbReference type="OrthoDB" id="9802264at2"/>
<dbReference type="Gene3D" id="3.40.50.300">
    <property type="entry name" value="P-loop containing nucleotide triphosphate hydrolases"/>
    <property type="match status" value="1"/>
</dbReference>
<evidence type="ECO:0000313" key="7">
    <source>
        <dbReference type="Proteomes" id="UP000321798"/>
    </source>
</evidence>
<dbReference type="GO" id="GO:0016887">
    <property type="term" value="F:ATP hydrolysis activity"/>
    <property type="evidence" value="ECO:0007669"/>
    <property type="project" value="InterPro"/>
</dbReference>
<dbReference type="Pfam" id="PF08402">
    <property type="entry name" value="TOBE_2"/>
    <property type="match status" value="1"/>
</dbReference>
<evidence type="ECO:0000256" key="3">
    <source>
        <dbReference type="ARBA" id="ARBA00022840"/>
    </source>
</evidence>
<dbReference type="InterPro" id="IPR003593">
    <property type="entry name" value="AAA+_ATPase"/>
</dbReference>
<dbReference type="FunFam" id="3.40.50.300:FF:000425">
    <property type="entry name" value="Probable ABC transporter, ATP-binding subunit"/>
    <property type="match status" value="1"/>
</dbReference>
<dbReference type="InterPro" id="IPR013611">
    <property type="entry name" value="Transp-assoc_OB_typ2"/>
</dbReference>
<name>A0A512PEI5_9CELL</name>
<dbReference type="InterPro" id="IPR050093">
    <property type="entry name" value="ABC_SmlMolc_Importer"/>
</dbReference>
<dbReference type="EMBL" id="BKAL01000007">
    <property type="protein sequence ID" value="GEP69583.1"/>
    <property type="molecule type" value="Genomic_DNA"/>
</dbReference>
<dbReference type="InterPro" id="IPR003439">
    <property type="entry name" value="ABC_transporter-like_ATP-bd"/>
</dbReference>
<organism evidence="6 7">
    <name type="scientific">Cellulomonas soli</name>
    <dbReference type="NCBI Taxonomy" id="931535"/>
    <lineage>
        <taxon>Bacteria</taxon>
        <taxon>Bacillati</taxon>
        <taxon>Actinomycetota</taxon>
        <taxon>Actinomycetes</taxon>
        <taxon>Micrococcales</taxon>
        <taxon>Cellulomonadaceae</taxon>
        <taxon>Cellulomonas</taxon>
    </lineage>
</organism>
<keyword evidence="2" id="KW-0547">Nucleotide-binding</keyword>
<comment type="caution">
    <text evidence="6">The sequence shown here is derived from an EMBL/GenBank/DDBJ whole genome shotgun (WGS) entry which is preliminary data.</text>
</comment>
<dbReference type="PANTHER" id="PTHR42781">
    <property type="entry name" value="SPERMIDINE/PUTRESCINE IMPORT ATP-BINDING PROTEIN POTA"/>
    <property type="match status" value="1"/>
</dbReference>
<accession>A0A512PEI5</accession>
<dbReference type="GO" id="GO:0043190">
    <property type="term" value="C:ATP-binding cassette (ABC) transporter complex"/>
    <property type="evidence" value="ECO:0007669"/>
    <property type="project" value="InterPro"/>
</dbReference>
<dbReference type="GO" id="GO:0005524">
    <property type="term" value="F:ATP binding"/>
    <property type="evidence" value="ECO:0007669"/>
    <property type="project" value="UniProtKB-KW"/>
</dbReference>
<evidence type="ECO:0000256" key="2">
    <source>
        <dbReference type="ARBA" id="ARBA00022741"/>
    </source>
</evidence>
<dbReference type="InterPro" id="IPR027417">
    <property type="entry name" value="P-loop_NTPase"/>
</dbReference>
<sequence length="364" mass="38556">MATIEMTGVRKTFGSTVALASLDLSVRSGELVCLLGPSGCGKTTALRLLAGFEQADAGQILVDGEDVTRVPPRRRGFGMVFQDYSLFPNLSARDNVAFGLKVRGAGRAEVTETVDRLLATTRLEAHADKYPHQMSGGQKQRVALARAIATQPRLLLLDEPLSALDAQVREHLRDEIRRLQLEVGVTTVLVTHDQGEAMAVADRVAVMRDGVLEQIDTPRTLYREPASPFVAGFVGTVNRLGARRAEDGRWHVLGRPVQAKGDEHEAGPVRAVVRPEQVRVVPLRDVAGTGGVGSGPGEGAGGAGDQVARVSGVSFLGAVTRVRVDHPAEGPVLADLLGDDAADLAIGDAVELWVRDGAGAVVLQ</sequence>
<dbReference type="SUPFAM" id="SSF52540">
    <property type="entry name" value="P-loop containing nucleoside triphosphate hydrolases"/>
    <property type="match status" value="1"/>
</dbReference>
<keyword evidence="1" id="KW-0813">Transport</keyword>
<reference evidence="6 7" key="1">
    <citation type="submission" date="2019-07" db="EMBL/GenBank/DDBJ databases">
        <title>Whole genome shotgun sequence of Cellulomonas soli NBRC 109434.</title>
        <authorList>
            <person name="Hosoyama A."/>
            <person name="Uohara A."/>
            <person name="Ohji S."/>
            <person name="Ichikawa N."/>
        </authorList>
    </citation>
    <scope>NUCLEOTIDE SEQUENCE [LARGE SCALE GENOMIC DNA]</scope>
    <source>
        <strain evidence="6 7">NBRC 109434</strain>
    </source>
</reference>
<evidence type="ECO:0000313" key="6">
    <source>
        <dbReference type="EMBL" id="GEP69583.1"/>
    </source>
</evidence>
<evidence type="ECO:0000259" key="5">
    <source>
        <dbReference type="PROSITE" id="PS50893"/>
    </source>
</evidence>
<dbReference type="PROSITE" id="PS00211">
    <property type="entry name" value="ABC_TRANSPORTER_1"/>
    <property type="match status" value="1"/>
</dbReference>
<dbReference type="PANTHER" id="PTHR42781:SF4">
    <property type="entry name" value="SPERMIDINE_PUTRESCINE IMPORT ATP-BINDING PROTEIN POTA"/>
    <property type="match status" value="1"/>
</dbReference>
<dbReference type="AlphaFoldDB" id="A0A512PEI5"/>
<gene>
    <name evidence="6" type="ORF">CSO01_22980</name>
</gene>
<proteinExistence type="predicted"/>
<keyword evidence="7" id="KW-1185">Reference proteome</keyword>
<keyword evidence="3 6" id="KW-0067">ATP-binding</keyword>
<dbReference type="PROSITE" id="PS50893">
    <property type="entry name" value="ABC_TRANSPORTER_2"/>
    <property type="match status" value="1"/>
</dbReference>
<dbReference type="InterPro" id="IPR008995">
    <property type="entry name" value="Mo/tungstate-bd_C_term_dom"/>
</dbReference>
<evidence type="ECO:0000256" key="4">
    <source>
        <dbReference type="ARBA" id="ARBA00066388"/>
    </source>
</evidence>
<dbReference type="Pfam" id="PF00005">
    <property type="entry name" value="ABC_tran"/>
    <property type="match status" value="1"/>
</dbReference>
<dbReference type="SUPFAM" id="SSF50331">
    <property type="entry name" value="MOP-like"/>
    <property type="match status" value="1"/>
</dbReference>
<dbReference type="RefSeq" id="WP_146953335.1">
    <property type="nucleotide sequence ID" value="NZ_BAABBJ010000007.1"/>
</dbReference>
<feature type="domain" description="ABC transporter" evidence="5">
    <location>
        <begin position="4"/>
        <end position="234"/>
    </location>
</feature>